<dbReference type="Proteomes" id="UP000030635">
    <property type="component" value="Chromosome"/>
</dbReference>
<sequence>MQKELKRILYLCCIIFFTGVNVYGCESRVNKYIQEGKLALNNAEYNDAMDDFNKALGEDKENNEAKTLRDIIINYNEAKRLYEKDNLEGALKFIESTPKEYEGYNIRNDLGALKDKIRIKLGNKEKVDEEIENVQNLIKNNKYREAKDTLKIIRNKDLTSVQEEEIEDIIGIINKNLNNTK</sequence>
<dbReference type="EMBL" id="CP006905">
    <property type="protein sequence ID" value="AIY83008.1"/>
    <property type="molecule type" value="Genomic_DNA"/>
</dbReference>
<dbReference type="PROSITE" id="PS50005">
    <property type="entry name" value="TPR"/>
    <property type="match status" value="1"/>
</dbReference>
<dbReference type="InterPro" id="IPR019734">
    <property type="entry name" value="TPR_rpt"/>
</dbReference>
<proteinExistence type="predicted"/>
<dbReference type="HOGENOM" id="CLU_1486587_0_0_9"/>
<reference evidence="2 3" key="1">
    <citation type="journal article" date="2015" name="Infect. Genet. Evol.">
        <title>Genomic sequences of six botulinum neurotoxin-producing strains representing three clostridial species illustrate the mobility and diversity of botulinum neurotoxin genes.</title>
        <authorList>
            <person name="Smith T.J."/>
            <person name="Hill K.K."/>
            <person name="Xie G."/>
            <person name="Foley B.T."/>
            <person name="Williamson C.H."/>
            <person name="Foster J.T."/>
            <person name="Johnson S.L."/>
            <person name="Chertkov O."/>
            <person name="Teshima H."/>
            <person name="Gibbons H.S."/>
            <person name="Johnsky L.A."/>
            <person name="Karavis M.A."/>
            <person name="Smith L.A."/>
        </authorList>
    </citation>
    <scope>NUCLEOTIDE SEQUENCE [LARGE SCALE GENOMIC DNA]</scope>
    <source>
        <strain evidence="2">Sullivan</strain>
    </source>
</reference>
<accession>A0A0A7FTV2</accession>
<dbReference type="KEGG" id="cbv:U729_951"/>
<organism evidence="2 3">
    <name type="scientific">Clostridium baratii str. Sullivan</name>
    <dbReference type="NCBI Taxonomy" id="1415775"/>
    <lineage>
        <taxon>Bacteria</taxon>
        <taxon>Bacillati</taxon>
        <taxon>Bacillota</taxon>
        <taxon>Clostridia</taxon>
        <taxon>Eubacteriales</taxon>
        <taxon>Clostridiaceae</taxon>
        <taxon>Clostridium</taxon>
    </lineage>
</organism>
<dbReference type="AlphaFoldDB" id="A0A0A7FTV2"/>
<keyword evidence="3" id="KW-1185">Reference proteome</keyword>
<dbReference type="STRING" id="1561.NPD11_2040"/>
<gene>
    <name evidence="2" type="ORF">U729_951</name>
</gene>
<evidence type="ECO:0000256" key="1">
    <source>
        <dbReference type="PROSITE-ProRule" id="PRU00339"/>
    </source>
</evidence>
<dbReference type="RefSeq" id="WP_039312103.1">
    <property type="nucleotide sequence ID" value="NZ_CP006905.1"/>
</dbReference>
<name>A0A0A7FTV2_9CLOT</name>
<evidence type="ECO:0000313" key="2">
    <source>
        <dbReference type="EMBL" id="AIY83008.1"/>
    </source>
</evidence>
<keyword evidence="1" id="KW-0802">TPR repeat</keyword>
<protein>
    <submittedName>
        <fullName evidence="2">Uncharacterized protein</fullName>
    </submittedName>
</protein>
<feature type="repeat" description="TPR" evidence="1">
    <location>
        <begin position="29"/>
        <end position="62"/>
    </location>
</feature>
<evidence type="ECO:0000313" key="3">
    <source>
        <dbReference type="Proteomes" id="UP000030635"/>
    </source>
</evidence>